<feature type="transmembrane region" description="Helical" evidence="12">
    <location>
        <begin position="900"/>
        <end position="921"/>
    </location>
</feature>
<reference evidence="13" key="1">
    <citation type="submission" date="2024-04" db="UniProtKB">
        <authorList>
            <consortium name="EnsemblMetazoa"/>
        </authorList>
    </citation>
    <scope>IDENTIFICATION</scope>
    <source>
        <strain evidence="13">EBRO</strain>
    </source>
</reference>
<comment type="subcellular location">
    <subcellularLocation>
        <location evidence="1">Cell membrane</location>
        <topology evidence="1">Multi-pass membrane protein</topology>
    </subcellularLocation>
</comment>
<feature type="transmembrane region" description="Helical" evidence="12">
    <location>
        <begin position="829"/>
        <end position="850"/>
    </location>
</feature>
<feature type="transmembrane region" description="Helical" evidence="12">
    <location>
        <begin position="376"/>
        <end position="395"/>
    </location>
</feature>
<evidence type="ECO:0008006" key="15">
    <source>
        <dbReference type="Google" id="ProtNLM"/>
    </source>
</evidence>
<evidence type="ECO:0000256" key="8">
    <source>
        <dbReference type="ARBA" id="ARBA00023065"/>
    </source>
</evidence>
<feature type="region of interest" description="Disordered" evidence="11">
    <location>
        <begin position="69"/>
        <end position="124"/>
    </location>
</feature>
<feature type="transmembrane region" description="Helical" evidence="12">
    <location>
        <begin position="193"/>
        <end position="213"/>
    </location>
</feature>
<evidence type="ECO:0000256" key="5">
    <source>
        <dbReference type="ARBA" id="ARBA00022692"/>
    </source>
</evidence>
<keyword evidence="4" id="KW-1003">Cell membrane</keyword>
<dbReference type="PANTHER" id="PTHR21522">
    <property type="entry name" value="PROTON CHANNEL OTOP"/>
    <property type="match status" value="1"/>
</dbReference>
<feature type="region of interest" description="Disordered" evidence="11">
    <location>
        <begin position="221"/>
        <end position="300"/>
    </location>
</feature>
<feature type="transmembrane region" description="Helical" evidence="12">
    <location>
        <begin position="307"/>
        <end position="326"/>
    </location>
</feature>
<evidence type="ECO:0000256" key="3">
    <source>
        <dbReference type="ARBA" id="ARBA00022448"/>
    </source>
</evidence>
<keyword evidence="7 12" id="KW-1133">Transmembrane helix</keyword>
<evidence type="ECO:0000256" key="11">
    <source>
        <dbReference type="SAM" id="MobiDB-lite"/>
    </source>
</evidence>
<evidence type="ECO:0000256" key="10">
    <source>
        <dbReference type="ARBA" id="ARBA00023303"/>
    </source>
</evidence>
<evidence type="ECO:0000256" key="7">
    <source>
        <dbReference type="ARBA" id="ARBA00022989"/>
    </source>
</evidence>
<feature type="transmembrane region" description="Helical" evidence="12">
    <location>
        <begin position="346"/>
        <end position="364"/>
    </location>
</feature>
<evidence type="ECO:0000256" key="12">
    <source>
        <dbReference type="SAM" id="Phobius"/>
    </source>
</evidence>
<sequence>MIRCPYIHEMHERLLGPTPRRPLPIAFPPLAKPEVMDRESDCLLESRPESRQIGTMVKLNPDGFGAHTTSTYHQSPHHHHQLQHKTPLVPCHGTDDDEEQLGGGQVRGAGGRHQRRDGAETVASTVSDSDEDGIYLRTHLRKIIDGRKPKNAKTSLFIVTSLVYAMLLIVVCVAYVISDVTTHRLPVIYYEGFFTYLYGASILFLLYVFCFLLQESSCCNGKPKPPKEKKPKKEKKSKKGADVEALKDGKEGGAAKEGSAKAAKEEAKGKGASAKPSAYQETTPDPEAALSPRFKRKTTQDPAHGSFFLRVGAIAFGLGTMIYTGLEFGSFFEIPFTSPCHQILRGVNPLLQMIFTFMQMYFIFMNARLNIHRFKVLARFGLMHIVATNICVWIRTLVLESLKEITAYHQRRGPEPEDSAILENIRQHTLRNAGMVMGTELGPGGDVEWEPISVNMNAQEDLLSQDASSVLSKIVQSTARSIAAATTTLVTAAVTTTTTSKPSTAAPTTTSTSTSTTSTTTTSPHWIEQSTSTTVSSITTTTRSFLDRLRDIVTEATTASSSYESPTDHFSSTDSVSSATVANTTTASIVNPSFQATVVDHVNYLQRNSSLDQTYESLDALFPSAFIATSTAVSSNSSAVSCGRVNIMGTIVQDSAPYLYPFIIEYSLIGAAVIYVMWKHIGRYPKFTNEEDLEHRLEVMLSRRAVVMAQQARTGRVDCVGASKGLFFGLLLLVGSLICLILFFVLVRHPQLSLLAIYLADASHCALMVLAIFAIIIGFIRVQNLKFRCEEQSNLNDILLRISAFGLFVYSTFSVIAGSLNALESEPNLLVMVTGIVAVVQVVIQLLFIADVSRRRVHLPEHDRIKPGRQIVTFLLICNVSMFAIYTFEAQKVFANPVQLDFYGFIAWSLIQRVTLPLCIFHRFHSAVTLAEVWKTTYKARLE</sequence>
<feature type="transmembrane region" description="Helical" evidence="12">
    <location>
        <begin position="752"/>
        <end position="777"/>
    </location>
</feature>
<dbReference type="InterPro" id="IPR004878">
    <property type="entry name" value="Otopetrin"/>
</dbReference>
<feature type="region of interest" description="Disordered" evidence="11">
    <location>
        <begin position="497"/>
        <end position="532"/>
    </location>
</feature>
<feature type="transmembrane region" description="Helical" evidence="12">
    <location>
        <begin position="871"/>
        <end position="888"/>
    </location>
</feature>
<feature type="compositionally biased region" description="Basic and acidic residues" evidence="11">
    <location>
        <begin position="239"/>
        <end position="269"/>
    </location>
</feature>
<evidence type="ECO:0000313" key="14">
    <source>
        <dbReference type="Proteomes" id="UP000075880"/>
    </source>
</evidence>
<feature type="transmembrane region" description="Helical" evidence="12">
    <location>
        <begin position="156"/>
        <end position="178"/>
    </location>
</feature>
<organism evidence="13 14">
    <name type="scientific">Anopheles atroparvus</name>
    <name type="common">European mosquito</name>
    <dbReference type="NCBI Taxonomy" id="41427"/>
    <lineage>
        <taxon>Eukaryota</taxon>
        <taxon>Metazoa</taxon>
        <taxon>Ecdysozoa</taxon>
        <taxon>Arthropoda</taxon>
        <taxon>Hexapoda</taxon>
        <taxon>Insecta</taxon>
        <taxon>Pterygota</taxon>
        <taxon>Neoptera</taxon>
        <taxon>Endopterygota</taxon>
        <taxon>Diptera</taxon>
        <taxon>Nematocera</taxon>
        <taxon>Culicoidea</taxon>
        <taxon>Culicidae</taxon>
        <taxon>Anophelinae</taxon>
        <taxon>Anopheles</taxon>
    </lineage>
</organism>
<accession>A0AAG5DPT4</accession>
<feature type="compositionally biased region" description="Low complexity" evidence="11">
    <location>
        <begin position="497"/>
        <end position="523"/>
    </location>
</feature>
<keyword evidence="9 12" id="KW-0472">Membrane</keyword>
<keyword evidence="14" id="KW-1185">Reference proteome</keyword>
<keyword evidence="5 12" id="KW-0812">Transmembrane</keyword>
<evidence type="ECO:0000313" key="13">
    <source>
        <dbReference type="EnsemblMetazoa" id="ENSAATROPP012719"/>
    </source>
</evidence>
<dbReference type="EnsemblMetazoa" id="ENSAATROPT013962">
    <property type="protein sequence ID" value="ENSAATROPP012719"/>
    <property type="gene ID" value="ENSAATROPG011323"/>
</dbReference>
<dbReference type="Proteomes" id="UP000075880">
    <property type="component" value="Unassembled WGS sequence"/>
</dbReference>
<evidence type="ECO:0000256" key="4">
    <source>
        <dbReference type="ARBA" id="ARBA00022475"/>
    </source>
</evidence>
<keyword evidence="6" id="KW-0375">Hydrogen ion transport</keyword>
<feature type="transmembrane region" description="Helical" evidence="12">
    <location>
        <begin position="726"/>
        <end position="746"/>
    </location>
</feature>
<keyword evidence="8" id="KW-0406">Ion transport</keyword>
<evidence type="ECO:0000256" key="9">
    <source>
        <dbReference type="ARBA" id="ARBA00023136"/>
    </source>
</evidence>
<evidence type="ECO:0000256" key="2">
    <source>
        <dbReference type="ARBA" id="ARBA00006513"/>
    </source>
</evidence>
<dbReference type="GO" id="GO:0015252">
    <property type="term" value="F:proton channel activity"/>
    <property type="evidence" value="ECO:0007669"/>
    <property type="project" value="InterPro"/>
</dbReference>
<keyword evidence="3" id="KW-0813">Transport</keyword>
<dbReference type="GO" id="GO:0005886">
    <property type="term" value="C:plasma membrane"/>
    <property type="evidence" value="ECO:0007669"/>
    <property type="project" value="UniProtKB-SubCell"/>
</dbReference>
<feature type="compositionally biased region" description="Basic residues" evidence="11">
    <location>
        <begin position="227"/>
        <end position="238"/>
    </location>
</feature>
<evidence type="ECO:0000256" key="6">
    <source>
        <dbReference type="ARBA" id="ARBA00022781"/>
    </source>
</evidence>
<keyword evidence="10" id="KW-0407">Ion channel</keyword>
<name>A0AAG5DPT4_ANOAO</name>
<protein>
    <recommendedName>
        <fullName evidence="15">Otopetrin</fullName>
    </recommendedName>
</protein>
<dbReference type="Pfam" id="PF03189">
    <property type="entry name" value="Otopetrin"/>
    <property type="match status" value="1"/>
</dbReference>
<dbReference type="PANTHER" id="PTHR21522:SF62">
    <property type="entry name" value="OTOPETRIN-LIKE A, ISOFORM C"/>
    <property type="match status" value="1"/>
</dbReference>
<evidence type="ECO:0000256" key="1">
    <source>
        <dbReference type="ARBA" id="ARBA00004651"/>
    </source>
</evidence>
<feature type="transmembrane region" description="Helical" evidence="12">
    <location>
        <begin position="658"/>
        <end position="678"/>
    </location>
</feature>
<dbReference type="AlphaFoldDB" id="A0AAG5DPT4"/>
<feature type="transmembrane region" description="Helical" evidence="12">
    <location>
        <begin position="798"/>
        <end position="817"/>
    </location>
</feature>
<comment type="similarity">
    <text evidence="2">Belongs to the otopetrin family.</text>
</comment>
<proteinExistence type="inferred from homology"/>